<dbReference type="AlphaFoldDB" id="A0A2T9JD92"/>
<dbReference type="Proteomes" id="UP000244913">
    <property type="component" value="Unassembled WGS sequence"/>
</dbReference>
<accession>A0A2T9JD92</accession>
<keyword evidence="1" id="KW-1133">Transmembrane helix</keyword>
<evidence type="ECO:0000313" key="3">
    <source>
        <dbReference type="Proteomes" id="UP000244913"/>
    </source>
</evidence>
<feature type="transmembrane region" description="Helical" evidence="1">
    <location>
        <begin position="47"/>
        <end position="67"/>
    </location>
</feature>
<reference evidence="2 3" key="1">
    <citation type="submission" date="2018-04" db="EMBL/GenBank/DDBJ databases">
        <title>The genome sequence of Caulobacter sp. 736.</title>
        <authorList>
            <person name="Gao J."/>
            <person name="Sun J."/>
        </authorList>
    </citation>
    <scope>NUCLEOTIDE SEQUENCE [LARGE SCALE GENOMIC DNA]</scope>
    <source>
        <strain evidence="2 3">736</strain>
    </source>
</reference>
<dbReference type="EMBL" id="QDKP01000040">
    <property type="protein sequence ID" value="PVM80885.1"/>
    <property type="molecule type" value="Genomic_DNA"/>
</dbReference>
<evidence type="ECO:0000313" key="2">
    <source>
        <dbReference type="EMBL" id="PVM80885.1"/>
    </source>
</evidence>
<comment type="caution">
    <text evidence="2">The sequence shown here is derived from an EMBL/GenBank/DDBJ whole genome shotgun (WGS) entry which is preliminary data.</text>
</comment>
<sequence length="114" mass="12272">MKRRTAIIALGLMAVPVVFLFVFGFGATFWDGYGPRGYSRSGVHRDIAPVLFISGLIAAGLWWAAWLKLRARRLNAGTLLAPTSQIPSLVLAAWFLILLGVLACLAANNASAPF</sequence>
<keyword evidence="1" id="KW-0812">Transmembrane</keyword>
<keyword evidence="3" id="KW-1185">Reference proteome</keyword>
<gene>
    <name evidence="2" type="ORF">DDF65_13190</name>
</gene>
<proteinExistence type="predicted"/>
<protein>
    <submittedName>
        <fullName evidence="2">Uncharacterized protein</fullName>
    </submittedName>
</protein>
<organism evidence="2 3">
    <name type="scientific">Caulobacter radicis</name>
    <dbReference type="NCBI Taxonomy" id="2172650"/>
    <lineage>
        <taxon>Bacteria</taxon>
        <taxon>Pseudomonadati</taxon>
        <taxon>Pseudomonadota</taxon>
        <taxon>Alphaproteobacteria</taxon>
        <taxon>Caulobacterales</taxon>
        <taxon>Caulobacteraceae</taxon>
        <taxon>Caulobacter</taxon>
    </lineage>
</organism>
<feature type="transmembrane region" description="Helical" evidence="1">
    <location>
        <begin position="88"/>
        <end position="108"/>
    </location>
</feature>
<name>A0A2T9JD92_9CAUL</name>
<keyword evidence="1" id="KW-0472">Membrane</keyword>
<feature type="transmembrane region" description="Helical" evidence="1">
    <location>
        <begin position="7"/>
        <end position="27"/>
    </location>
</feature>
<dbReference type="RefSeq" id="WP_116567913.1">
    <property type="nucleotide sequence ID" value="NZ_QDKP01000040.1"/>
</dbReference>
<evidence type="ECO:0000256" key="1">
    <source>
        <dbReference type="SAM" id="Phobius"/>
    </source>
</evidence>